<dbReference type="EMBL" id="WNKU01000013">
    <property type="protein sequence ID" value="MTV49663.1"/>
    <property type="molecule type" value="Genomic_DNA"/>
</dbReference>
<evidence type="ECO:0000256" key="3">
    <source>
        <dbReference type="ARBA" id="ARBA00022723"/>
    </source>
</evidence>
<dbReference type="InterPro" id="IPR023404">
    <property type="entry name" value="rSAM_horseshoe"/>
</dbReference>
<dbReference type="GO" id="GO:0005829">
    <property type="term" value="C:cytosol"/>
    <property type="evidence" value="ECO:0007669"/>
    <property type="project" value="TreeGrafter"/>
</dbReference>
<sequence length="624" mass="70779">MYTLRVLFSNAPWHKQAEIGQAGWRGVRAGSRWPHTSPFFGGELTGGYIPFPFFLSTAAAMAKRAGLETFIRDSIAMGESYADFFNFVREYDPQVIIMETSTPSLSNDLAIARRLKKDFSKALIIFCGAHFELEQEKFIESNRDIDFTVYGEYETALVELLNLLHSCLVNESFSLSEKGEISVLPEKIASIPNLVFRDGAAVRKTLHGKPVDLASLPWPHRDSLPNENYFDSVCGLDLPQLQIMTSRGCPYGCIFCVWPQLIYRGTHYRTRSPEDVVNEIEENLRRYPYRSIYIDDDTFNINREHVLMIARLMKQRGLTDVPWGIMARADRMTENMLDELKEAGLFSVKYGVESADQQVLNDIGKKLDLAKVSQIIRYTKEIGIKVHLTFTFGLPSDTAESIEETIALAASLPSDSVQFSIATPFPGTKMYTEYDARGWISTKNWDHYDGSTQAVSRTERFTGEQLEGYVRKAYRIWGEAKVKRTLYSDEFKQAFKNKVAATVGPGAKLVLLQSANIALTCNLLRLLHEEMPYEMHVVTHERFAKEFVSIIPEKRVHVFRNTGDFSHALLRDFAKTLREQEYLEGTIIPYTNPTGCGYEEVEKVALELASTIVAGVTMEGKIIR</sequence>
<dbReference type="SUPFAM" id="SSF52242">
    <property type="entry name" value="Cobalamin (vitamin B12)-binding domain"/>
    <property type="match status" value="1"/>
</dbReference>
<dbReference type="InterPro" id="IPR006638">
    <property type="entry name" value="Elp3/MiaA/NifB-like_rSAM"/>
</dbReference>
<organism evidence="8 9">
    <name type="scientific">Heliobacterium mobile</name>
    <name type="common">Heliobacillus mobilis</name>
    <dbReference type="NCBI Taxonomy" id="28064"/>
    <lineage>
        <taxon>Bacteria</taxon>
        <taxon>Bacillati</taxon>
        <taxon>Bacillota</taxon>
        <taxon>Clostridia</taxon>
        <taxon>Eubacteriales</taxon>
        <taxon>Heliobacteriaceae</taxon>
        <taxon>Heliobacterium</taxon>
    </lineage>
</organism>
<dbReference type="InterPro" id="IPR058240">
    <property type="entry name" value="rSAM_sf"/>
</dbReference>
<evidence type="ECO:0000313" key="8">
    <source>
        <dbReference type="EMBL" id="MTV49663.1"/>
    </source>
</evidence>
<dbReference type="GO" id="GO:0031419">
    <property type="term" value="F:cobalamin binding"/>
    <property type="evidence" value="ECO:0007669"/>
    <property type="project" value="InterPro"/>
</dbReference>
<dbReference type="AlphaFoldDB" id="A0A6I3SL82"/>
<dbReference type="InterPro" id="IPR051198">
    <property type="entry name" value="BchE-like"/>
</dbReference>
<dbReference type="SFLD" id="SFLDS00029">
    <property type="entry name" value="Radical_SAM"/>
    <property type="match status" value="1"/>
</dbReference>
<evidence type="ECO:0000259" key="7">
    <source>
        <dbReference type="PROSITE" id="PS51918"/>
    </source>
</evidence>
<feature type="domain" description="Radical SAM core" evidence="7">
    <location>
        <begin position="235"/>
        <end position="479"/>
    </location>
</feature>
<dbReference type="PROSITE" id="PS51332">
    <property type="entry name" value="B12_BINDING"/>
    <property type="match status" value="1"/>
</dbReference>
<protein>
    <submittedName>
        <fullName evidence="8">Radical SAM protein</fullName>
    </submittedName>
</protein>
<keyword evidence="9" id="KW-1185">Reference proteome</keyword>
<dbReference type="GO" id="GO:0003824">
    <property type="term" value="F:catalytic activity"/>
    <property type="evidence" value="ECO:0007669"/>
    <property type="project" value="InterPro"/>
</dbReference>
<feature type="domain" description="B12-binding" evidence="6">
    <location>
        <begin position="37"/>
        <end position="171"/>
    </location>
</feature>
<evidence type="ECO:0000313" key="9">
    <source>
        <dbReference type="Proteomes" id="UP000430670"/>
    </source>
</evidence>
<dbReference type="SFLD" id="SFLDG01082">
    <property type="entry name" value="B12-binding_domain_containing"/>
    <property type="match status" value="1"/>
</dbReference>
<keyword evidence="5" id="KW-0411">Iron-sulfur</keyword>
<dbReference type="CDD" id="cd01335">
    <property type="entry name" value="Radical_SAM"/>
    <property type="match status" value="1"/>
</dbReference>
<dbReference type="SMART" id="SM00729">
    <property type="entry name" value="Elp3"/>
    <property type="match status" value="1"/>
</dbReference>
<dbReference type="GO" id="GO:0051539">
    <property type="term" value="F:4 iron, 4 sulfur cluster binding"/>
    <property type="evidence" value="ECO:0007669"/>
    <property type="project" value="UniProtKB-KW"/>
</dbReference>
<evidence type="ECO:0000256" key="5">
    <source>
        <dbReference type="ARBA" id="ARBA00023014"/>
    </source>
</evidence>
<evidence type="ECO:0000256" key="2">
    <source>
        <dbReference type="ARBA" id="ARBA00022691"/>
    </source>
</evidence>
<dbReference type="Gene3D" id="3.40.50.280">
    <property type="entry name" value="Cobalamin-binding domain"/>
    <property type="match status" value="1"/>
</dbReference>
<gene>
    <name evidence="8" type="ORF">GJ688_11825</name>
</gene>
<keyword evidence="2" id="KW-0949">S-adenosyl-L-methionine</keyword>
<dbReference type="GO" id="GO:0046872">
    <property type="term" value="F:metal ion binding"/>
    <property type="evidence" value="ECO:0007669"/>
    <property type="project" value="UniProtKB-KW"/>
</dbReference>
<evidence type="ECO:0000256" key="4">
    <source>
        <dbReference type="ARBA" id="ARBA00023004"/>
    </source>
</evidence>
<evidence type="ECO:0000259" key="6">
    <source>
        <dbReference type="PROSITE" id="PS51332"/>
    </source>
</evidence>
<keyword evidence="4" id="KW-0408">Iron</keyword>
<dbReference type="Pfam" id="PF02310">
    <property type="entry name" value="B12-binding"/>
    <property type="match status" value="1"/>
</dbReference>
<dbReference type="InterPro" id="IPR036724">
    <property type="entry name" value="Cobalamin-bd_sf"/>
</dbReference>
<comment type="caution">
    <text evidence="8">The sequence shown here is derived from an EMBL/GenBank/DDBJ whole genome shotgun (WGS) entry which is preliminary data.</text>
</comment>
<dbReference type="Gene3D" id="3.80.30.20">
    <property type="entry name" value="tm_1862 like domain"/>
    <property type="match status" value="1"/>
</dbReference>
<dbReference type="PANTHER" id="PTHR43409:SF16">
    <property type="entry name" value="SLR0320 PROTEIN"/>
    <property type="match status" value="1"/>
</dbReference>
<accession>A0A6I3SL82</accession>
<comment type="cofactor">
    <cofactor evidence="1">
        <name>[4Fe-4S] cluster</name>
        <dbReference type="ChEBI" id="CHEBI:49883"/>
    </cofactor>
</comment>
<keyword evidence="3" id="KW-0479">Metal-binding</keyword>
<dbReference type="Pfam" id="PF04055">
    <property type="entry name" value="Radical_SAM"/>
    <property type="match status" value="1"/>
</dbReference>
<proteinExistence type="predicted"/>
<dbReference type="InterPro" id="IPR006158">
    <property type="entry name" value="Cobalamin-bd"/>
</dbReference>
<dbReference type="OrthoDB" id="9801424at2"/>
<evidence type="ECO:0000256" key="1">
    <source>
        <dbReference type="ARBA" id="ARBA00001966"/>
    </source>
</evidence>
<dbReference type="Proteomes" id="UP000430670">
    <property type="component" value="Unassembled WGS sequence"/>
</dbReference>
<dbReference type="SUPFAM" id="SSF102114">
    <property type="entry name" value="Radical SAM enzymes"/>
    <property type="match status" value="1"/>
</dbReference>
<dbReference type="SFLD" id="SFLDG01123">
    <property type="entry name" value="methyltransferase_(Class_B)"/>
    <property type="match status" value="1"/>
</dbReference>
<dbReference type="InterPro" id="IPR007197">
    <property type="entry name" value="rSAM"/>
</dbReference>
<dbReference type="InterPro" id="IPR034466">
    <property type="entry name" value="Methyltransferase_Class_B"/>
</dbReference>
<dbReference type="PANTHER" id="PTHR43409">
    <property type="entry name" value="ANAEROBIC MAGNESIUM-PROTOPORPHYRIN IX MONOMETHYL ESTER CYCLASE-RELATED"/>
    <property type="match status" value="1"/>
</dbReference>
<dbReference type="PROSITE" id="PS51918">
    <property type="entry name" value="RADICAL_SAM"/>
    <property type="match status" value="1"/>
</dbReference>
<name>A0A6I3SL82_HELMO</name>
<reference evidence="8 9" key="1">
    <citation type="submission" date="2019-11" db="EMBL/GenBank/DDBJ databases">
        <title>Whole-genome sequence of a the green, strictly anaerobic photosynthetic bacterium Heliobacillus mobilis DSM 6151.</title>
        <authorList>
            <person name="Kyndt J.A."/>
            <person name="Meyer T.E."/>
        </authorList>
    </citation>
    <scope>NUCLEOTIDE SEQUENCE [LARGE SCALE GENOMIC DNA]</scope>
    <source>
        <strain evidence="8 9">DSM 6151</strain>
    </source>
</reference>